<dbReference type="InterPro" id="IPR036390">
    <property type="entry name" value="WH_DNA-bd_sf"/>
</dbReference>
<dbReference type="Gene3D" id="1.10.10.10">
    <property type="entry name" value="Winged helix-like DNA-binding domain superfamily/Winged helix DNA-binding domain"/>
    <property type="match status" value="1"/>
</dbReference>
<dbReference type="Pfam" id="PF25583">
    <property type="entry name" value="WCX"/>
    <property type="match status" value="1"/>
</dbReference>
<sequence>MRADRLVSLVLLLRQRGRMTAPELATELEVSVRTVMRDVEALSTAGVPVYAERGRHGGFALLPGFRTELTGLTDDEATALLATTSRPGHALGLGADVGAAVRKVLDAVPAAGVARARSAARRLLVEPDADLLARRQAADEVLPAVVAAVREAVVAGRRLRIEHTGADGAGGQGATRTVDPVGLVTSRGRHYLLATRSGRDRTYRLSRVTRADVLPEEADRDDDVDLAALWRERSARFRAGEQQVRVRLAVEPARRAELLATAVSVLGDEPLDAGAVAGAGRAGWRLLDVTFQDDRHARWALWMLGLDVEVVDPARLRADLRDRALALAAHHSAHHSVSGAAPRDA</sequence>
<dbReference type="PIRSF" id="PIRSF016838">
    <property type="entry name" value="PafC"/>
    <property type="match status" value="1"/>
</dbReference>
<dbReference type="InterPro" id="IPR013196">
    <property type="entry name" value="HTH_11"/>
</dbReference>
<feature type="domain" description="HTH deoR-type" evidence="3">
    <location>
        <begin position="2"/>
        <end position="61"/>
    </location>
</feature>
<dbReference type="AlphaFoldDB" id="A0A5C8ZDR5"/>
<dbReference type="InterPro" id="IPR036388">
    <property type="entry name" value="WH-like_DNA-bd_sf"/>
</dbReference>
<evidence type="ECO:0000259" key="3">
    <source>
        <dbReference type="PROSITE" id="PS51000"/>
    </source>
</evidence>
<dbReference type="InterPro" id="IPR051534">
    <property type="entry name" value="CBASS_pafABC_assoc_protein"/>
</dbReference>
<dbReference type="InterPro" id="IPR001034">
    <property type="entry name" value="DeoR_HTH"/>
</dbReference>
<keyword evidence="1" id="KW-0805">Transcription regulation</keyword>
<dbReference type="InterPro" id="IPR057727">
    <property type="entry name" value="WCX_dom"/>
</dbReference>
<name>A0A5C8ZDR5_9ACTN</name>
<proteinExistence type="predicted"/>
<dbReference type="PROSITE" id="PS51000">
    <property type="entry name" value="HTH_DEOR_2"/>
    <property type="match status" value="1"/>
</dbReference>
<reference evidence="4 5" key="1">
    <citation type="submission" date="2019-07" db="EMBL/GenBank/DDBJ databases">
        <title>Quadrisphaera sp. strain DD2A genome sequencing and assembly.</title>
        <authorList>
            <person name="Kim I."/>
        </authorList>
    </citation>
    <scope>NUCLEOTIDE SEQUENCE [LARGE SCALE GENOMIC DNA]</scope>
    <source>
        <strain evidence="4 5">DD2A</strain>
    </source>
</reference>
<evidence type="ECO:0000313" key="4">
    <source>
        <dbReference type="EMBL" id="TXR55439.1"/>
    </source>
</evidence>
<organism evidence="4 5">
    <name type="scientific">Quadrisphaera setariae</name>
    <dbReference type="NCBI Taxonomy" id="2593304"/>
    <lineage>
        <taxon>Bacteria</taxon>
        <taxon>Bacillati</taxon>
        <taxon>Actinomycetota</taxon>
        <taxon>Actinomycetes</taxon>
        <taxon>Kineosporiales</taxon>
        <taxon>Kineosporiaceae</taxon>
        <taxon>Quadrisphaera</taxon>
    </lineage>
</organism>
<accession>A0A5C8ZDR5</accession>
<dbReference type="PROSITE" id="PS52050">
    <property type="entry name" value="WYL"/>
    <property type="match status" value="1"/>
</dbReference>
<dbReference type="InterPro" id="IPR026881">
    <property type="entry name" value="WYL_dom"/>
</dbReference>
<protein>
    <submittedName>
        <fullName evidence="4">WYL domain-containing protein</fullName>
    </submittedName>
</protein>
<evidence type="ECO:0000256" key="2">
    <source>
        <dbReference type="ARBA" id="ARBA00023163"/>
    </source>
</evidence>
<dbReference type="Pfam" id="PF13280">
    <property type="entry name" value="WYL"/>
    <property type="match status" value="1"/>
</dbReference>
<evidence type="ECO:0000256" key="1">
    <source>
        <dbReference type="ARBA" id="ARBA00023015"/>
    </source>
</evidence>
<evidence type="ECO:0000313" key="5">
    <source>
        <dbReference type="Proteomes" id="UP000321234"/>
    </source>
</evidence>
<dbReference type="OrthoDB" id="3171994at2"/>
<dbReference type="SUPFAM" id="SSF46785">
    <property type="entry name" value="Winged helix' DNA-binding domain"/>
    <property type="match status" value="1"/>
</dbReference>
<dbReference type="Pfam" id="PF08279">
    <property type="entry name" value="HTH_11"/>
    <property type="match status" value="1"/>
</dbReference>
<dbReference type="GO" id="GO:0003700">
    <property type="term" value="F:DNA-binding transcription factor activity"/>
    <property type="evidence" value="ECO:0007669"/>
    <property type="project" value="InterPro"/>
</dbReference>
<dbReference type="RefSeq" id="WP_147927015.1">
    <property type="nucleotide sequence ID" value="NZ_VKAC01000008.1"/>
</dbReference>
<dbReference type="PANTHER" id="PTHR34580">
    <property type="match status" value="1"/>
</dbReference>
<dbReference type="InterPro" id="IPR028349">
    <property type="entry name" value="PafC-like"/>
</dbReference>
<keyword evidence="2" id="KW-0804">Transcription</keyword>
<keyword evidence="5" id="KW-1185">Reference proteome</keyword>
<gene>
    <name evidence="4" type="ORF">FMM08_14045</name>
</gene>
<dbReference type="EMBL" id="VKAC01000008">
    <property type="protein sequence ID" value="TXR55439.1"/>
    <property type="molecule type" value="Genomic_DNA"/>
</dbReference>
<dbReference type="PANTHER" id="PTHR34580:SF1">
    <property type="entry name" value="PROTEIN PAFC"/>
    <property type="match status" value="1"/>
</dbReference>
<comment type="caution">
    <text evidence="4">The sequence shown here is derived from an EMBL/GenBank/DDBJ whole genome shotgun (WGS) entry which is preliminary data.</text>
</comment>
<dbReference type="Proteomes" id="UP000321234">
    <property type="component" value="Unassembled WGS sequence"/>
</dbReference>